<organism evidence="3 4">
    <name type="scientific">Rhodoplanes tepidamans</name>
    <name type="common">Rhodoplanes cryptolactis</name>
    <dbReference type="NCBI Taxonomy" id="200616"/>
    <lineage>
        <taxon>Bacteria</taxon>
        <taxon>Pseudomonadati</taxon>
        <taxon>Pseudomonadota</taxon>
        <taxon>Alphaproteobacteria</taxon>
        <taxon>Hyphomicrobiales</taxon>
        <taxon>Nitrobacteraceae</taxon>
        <taxon>Rhodoplanes</taxon>
    </lineage>
</organism>
<proteinExistence type="predicted"/>
<sequence length="77" mass="8591">MKERKSLRPESAVQVRSSSARPDPALNREIQTKIGQQLRAIYDDVVDQGVPDRFAELLRNLDSQAARAKIADKDAGE</sequence>
<reference evidence="3" key="1">
    <citation type="journal article" date="2023" name="Microbiol Resour">
        <title>Genome Sequences of Rhodoplanes serenus and Two Thermotolerant Strains, Rhodoplanes tepidamans and 'Rhodoplanes cryptolactis,' Further Refine the Genus.</title>
        <authorList>
            <person name="Rayyan A.A."/>
            <person name="Kyndt J.A."/>
        </authorList>
    </citation>
    <scope>NUCLEOTIDE SEQUENCE</scope>
    <source>
        <strain evidence="3">DSM 9987</strain>
    </source>
</reference>
<accession>A0ABT5J6T9</accession>
<dbReference type="EMBL" id="JAQQLI010000004">
    <property type="protein sequence ID" value="MDC7784999.1"/>
    <property type="molecule type" value="Genomic_DNA"/>
</dbReference>
<dbReference type="Pfam" id="PF18557">
    <property type="entry name" value="NepR"/>
    <property type="match status" value="1"/>
</dbReference>
<evidence type="ECO:0000256" key="1">
    <source>
        <dbReference type="SAM" id="MobiDB-lite"/>
    </source>
</evidence>
<comment type="caution">
    <text evidence="3">The sequence shown here is derived from an EMBL/GenBank/DDBJ whole genome shotgun (WGS) entry which is preliminary data.</text>
</comment>
<keyword evidence="4" id="KW-1185">Reference proteome</keyword>
<protein>
    <submittedName>
        <fullName evidence="3">NepR family anti-sigma factor</fullName>
    </submittedName>
</protein>
<gene>
    <name evidence="3" type="ORF">PQJ73_04830</name>
</gene>
<dbReference type="RefSeq" id="WP_272775843.1">
    <property type="nucleotide sequence ID" value="NZ_JAQQLI010000004.1"/>
</dbReference>
<feature type="region of interest" description="Disordered" evidence="1">
    <location>
        <begin position="1"/>
        <end position="27"/>
    </location>
</feature>
<feature type="domain" description="Anti-sigma factor NepR" evidence="2">
    <location>
        <begin position="31"/>
        <end position="64"/>
    </location>
</feature>
<name>A0ABT5J6T9_RHOTP</name>
<evidence type="ECO:0000313" key="3">
    <source>
        <dbReference type="EMBL" id="MDC7784999.1"/>
    </source>
</evidence>
<evidence type="ECO:0000259" key="2">
    <source>
        <dbReference type="Pfam" id="PF18557"/>
    </source>
</evidence>
<dbReference type="Proteomes" id="UP001165652">
    <property type="component" value="Unassembled WGS sequence"/>
</dbReference>
<evidence type="ECO:0000313" key="4">
    <source>
        <dbReference type="Proteomes" id="UP001165652"/>
    </source>
</evidence>
<dbReference type="InterPro" id="IPR041649">
    <property type="entry name" value="NepR"/>
</dbReference>
<reference evidence="3" key="2">
    <citation type="submission" date="2023-02" db="EMBL/GenBank/DDBJ databases">
        <authorList>
            <person name="Rayyan A."/>
            <person name="Meyer T."/>
            <person name="Kyndt J.A."/>
        </authorList>
    </citation>
    <scope>NUCLEOTIDE SEQUENCE</scope>
    <source>
        <strain evidence="3">DSM 9987</strain>
    </source>
</reference>